<organism evidence="1">
    <name type="scientific">uncultured bacterium</name>
    <name type="common">gcode 4</name>
    <dbReference type="NCBI Taxonomy" id="1234023"/>
    <lineage>
        <taxon>Bacteria</taxon>
        <taxon>environmental samples</taxon>
    </lineage>
</organism>
<evidence type="ECO:0000313" key="1">
    <source>
        <dbReference type="EMBL" id="EKD66596.1"/>
    </source>
</evidence>
<name>K2AXV4_9BACT</name>
<dbReference type="InterPro" id="IPR036265">
    <property type="entry name" value="HIT-like_sf"/>
</dbReference>
<reference evidence="1" key="1">
    <citation type="journal article" date="2012" name="Science">
        <title>Fermentation, hydrogen, and sulfur metabolism in multiple uncultivated bacterial phyla.</title>
        <authorList>
            <person name="Wrighton K.C."/>
            <person name="Thomas B.C."/>
            <person name="Sharon I."/>
            <person name="Miller C.S."/>
            <person name="Castelle C.J."/>
            <person name="VerBerkmoes N.C."/>
            <person name="Wilkins M.J."/>
            <person name="Hettich R.L."/>
            <person name="Lipton M.S."/>
            <person name="Williams K.H."/>
            <person name="Long P.E."/>
            <person name="Banfield J.F."/>
        </authorList>
    </citation>
    <scope>NUCLEOTIDE SEQUENCE [LARGE SCALE GENOMIC DNA]</scope>
</reference>
<comment type="caution">
    <text evidence="1">The sequence shown here is derived from an EMBL/GenBank/DDBJ whole genome shotgun (WGS) entry which is preliminary data.</text>
</comment>
<dbReference type="GO" id="GO:0016787">
    <property type="term" value="F:hydrolase activity"/>
    <property type="evidence" value="ECO:0007669"/>
    <property type="project" value="UniProtKB-KW"/>
</dbReference>
<sequence>MIGKILFSKDIVIDAMYFQINQDWEVPIPGFFILAPKRKIKSISEFTDEESIEFMNLLRKIRKWMREVLDIKDVYLFQNEDTDGDFHLWIFPRYIRMEKFGNKIESVRPIMNYAKENMVTDEIVKEVKEYVKIMKEYMKDF</sequence>
<keyword evidence="1" id="KW-0378">Hydrolase</keyword>
<dbReference type="AlphaFoldDB" id="K2AXV4"/>
<dbReference type="SUPFAM" id="SSF54197">
    <property type="entry name" value="HIT-like"/>
    <property type="match status" value="1"/>
</dbReference>
<dbReference type="Gene3D" id="3.30.428.10">
    <property type="entry name" value="HIT-like"/>
    <property type="match status" value="1"/>
</dbReference>
<gene>
    <name evidence="1" type="ORF">ACD_49C00029G0024</name>
</gene>
<protein>
    <submittedName>
        <fullName evidence="1">HIT family hydrolase</fullName>
    </submittedName>
</protein>
<dbReference type="EMBL" id="AMFJ01021615">
    <property type="protein sequence ID" value="EKD66596.1"/>
    <property type="molecule type" value="Genomic_DNA"/>
</dbReference>
<accession>K2AXV4</accession>
<proteinExistence type="predicted"/>